<evidence type="ECO:0000259" key="2">
    <source>
        <dbReference type="Pfam" id="PF25355"/>
    </source>
</evidence>
<dbReference type="AlphaFoldDB" id="C7QZ13"/>
<dbReference type="KEGG" id="jde:Jden_0247"/>
<feature type="domain" description="DUF7882" evidence="2">
    <location>
        <begin position="1"/>
        <end position="95"/>
    </location>
</feature>
<evidence type="ECO:0000313" key="4">
    <source>
        <dbReference type="Proteomes" id="UP000000628"/>
    </source>
</evidence>
<keyword evidence="4" id="KW-1185">Reference proteome</keyword>
<dbReference type="Proteomes" id="UP000000628">
    <property type="component" value="Chromosome"/>
</dbReference>
<dbReference type="HOGENOM" id="CLU_147960_0_0_11"/>
<evidence type="ECO:0000256" key="1">
    <source>
        <dbReference type="SAM" id="MobiDB-lite"/>
    </source>
</evidence>
<feature type="compositionally biased region" description="Pro residues" evidence="1">
    <location>
        <begin position="118"/>
        <end position="129"/>
    </location>
</feature>
<dbReference type="Pfam" id="PF25355">
    <property type="entry name" value="DUF7882"/>
    <property type="match status" value="1"/>
</dbReference>
<evidence type="ECO:0000313" key="3">
    <source>
        <dbReference type="EMBL" id="ACV07921.1"/>
    </source>
</evidence>
<dbReference type="STRING" id="471856.Jden_0247"/>
<proteinExistence type="predicted"/>
<name>C7QZ13_JONDD</name>
<dbReference type="InterPro" id="IPR057204">
    <property type="entry name" value="DUF7882"/>
</dbReference>
<organism evidence="3 4">
    <name type="scientific">Jonesia denitrificans (strain ATCC 14870 / DSM 20603 / BCRC 15368 / CIP 55.134 / JCM 11481 / NBRC 15587 / NCTC 10816 / Prevot 55134)</name>
    <name type="common">Listeria denitrificans</name>
    <dbReference type="NCBI Taxonomy" id="471856"/>
    <lineage>
        <taxon>Bacteria</taxon>
        <taxon>Bacillati</taxon>
        <taxon>Actinomycetota</taxon>
        <taxon>Actinomycetes</taxon>
        <taxon>Micrococcales</taxon>
        <taxon>Jonesiaceae</taxon>
        <taxon>Jonesia</taxon>
    </lineage>
</organism>
<gene>
    <name evidence="3" type="ordered locus">Jden_0247</name>
</gene>
<accession>C7QZ13</accession>
<dbReference type="EMBL" id="CP001706">
    <property type="protein sequence ID" value="ACV07921.1"/>
    <property type="molecule type" value="Genomic_DNA"/>
</dbReference>
<reference evidence="3 4" key="1">
    <citation type="journal article" date="2009" name="Stand. Genomic Sci.">
        <title>Complete genome sequence of Jonesia denitrificans type strain (Prevot 55134).</title>
        <authorList>
            <person name="Pukall R."/>
            <person name="Gehrich-Schroter G."/>
            <person name="Lapidus A."/>
            <person name="Nolan M."/>
            <person name="Glavina Del Rio T."/>
            <person name="Lucas S."/>
            <person name="Chen F."/>
            <person name="Tice H."/>
            <person name="Pitluck S."/>
            <person name="Cheng J.F."/>
            <person name="Copeland A."/>
            <person name="Saunders E."/>
            <person name="Brettin T."/>
            <person name="Detter J.C."/>
            <person name="Bruce D."/>
            <person name="Goodwin L."/>
            <person name="Pati A."/>
            <person name="Ivanova N."/>
            <person name="Mavromatis K."/>
            <person name="Ovchinnikova G."/>
            <person name="Chen A."/>
            <person name="Palaniappan K."/>
            <person name="Land M."/>
            <person name="Hauser L."/>
            <person name="Chang Y.J."/>
            <person name="Jeffries C.D."/>
            <person name="Chain P."/>
            <person name="Goker M."/>
            <person name="Bristow J."/>
            <person name="Eisen J.A."/>
            <person name="Markowitz V."/>
            <person name="Hugenholtz P."/>
            <person name="Kyrpides N.C."/>
            <person name="Klenk H.P."/>
            <person name="Han C."/>
        </authorList>
    </citation>
    <scope>NUCLEOTIDE SEQUENCE [LARGE SCALE GENOMIC DNA]</scope>
    <source>
        <strain evidence="4">ATCC 14870 / DSM 20603 / BCRC 15368 / CIP 55.134 / JCM 11481 / NBRC 15587 / NCTC 10816 / Prevot 55134</strain>
    </source>
</reference>
<protein>
    <recommendedName>
        <fullName evidence="2">DUF7882 domain-containing protein</fullName>
    </recommendedName>
</protein>
<dbReference type="RefSeq" id="WP_015770550.1">
    <property type="nucleotide sequence ID" value="NC_013174.1"/>
</dbReference>
<feature type="region of interest" description="Disordered" evidence="1">
    <location>
        <begin position="103"/>
        <end position="129"/>
    </location>
</feature>
<sequence>MGYLTYAGEDYEFEDRLLAHVKIAMASKLRRNESFFLNWKADPSAGMGRFSLWISPSIPLTFRFSGSRPPEMNQTWLEIMAEQSHTPGGLIIMTEAEAAQIAQKRATANLPSHNELPPLTPAPSSPEEP</sequence>
<dbReference type="eggNOG" id="ENOG503450X">
    <property type="taxonomic scope" value="Bacteria"/>
</dbReference>